<feature type="region of interest" description="Disordered" evidence="1">
    <location>
        <begin position="138"/>
        <end position="215"/>
    </location>
</feature>
<keyword evidence="3" id="KW-1185">Reference proteome</keyword>
<dbReference type="AlphaFoldDB" id="A0A4P9VXX0"/>
<accession>A0A4P9VXX0</accession>
<evidence type="ECO:0000256" key="1">
    <source>
        <dbReference type="SAM" id="MobiDB-lite"/>
    </source>
</evidence>
<organism evidence="2 3">
    <name type="scientific">Blyttiomyces helicus</name>
    <dbReference type="NCBI Taxonomy" id="388810"/>
    <lineage>
        <taxon>Eukaryota</taxon>
        <taxon>Fungi</taxon>
        <taxon>Fungi incertae sedis</taxon>
        <taxon>Chytridiomycota</taxon>
        <taxon>Chytridiomycota incertae sedis</taxon>
        <taxon>Chytridiomycetes</taxon>
        <taxon>Chytridiomycetes incertae sedis</taxon>
        <taxon>Blyttiomyces</taxon>
    </lineage>
</organism>
<evidence type="ECO:0000313" key="2">
    <source>
        <dbReference type="EMBL" id="RKO84092.1"/>
    </source>
</evidence>
<protein>
    <submittedName>
        <fullName evidence="2">Uncharacterized protein</fullName>
    </submittedName>
</protein>
<name>A0A4P9VXX0_9FUNG</name>
<feature type="region of interest" description="Disordered" evidence="1">
    <location>
        <begin position="343"/>
        <end position="367"/>
    </location>
</feature>
<proteinExistence type="predicted"/>
<evidence type="ECO:0000313" key="3">
    <source>
        <dbReference type="Proteomes" id="UP000269721"/>
    </source>
</evidence>
<feature type="compositionally biased region" description="Basic and acidic residues" evidence="1">
    <location>
        <begin position="138"/>
        <end position="147"/>
    </location>
</feature>
<reference evidence="3" key="1">
    <citation type="journal article" date="2018" name="Nat. Microbiol.">
        <title>Leveraging single-cell genomics to expand the fungal tree of life.</title>
        <authorList>
            <person name="Ahrendt S.R."/>
            <person name="Quandt C.A."/>
            <person name="Ciobanu D."/>
            <person name="Clum A."/>
            <person name="Salamov A."/>
            <person name="Andreopoulos B."/>
            <person name="Cheng J.F."/>
            <person name="Woyke T."/>
            <person name="Pelin A."/>
            <person name="Henrissat B."/>
            <person name="Reynolds N.K."/>
            <person name="Benny G.L."/>
            <person name="Smith M.E."/>
            <person name="James T.Y."/>
            <person name="Grigoriev I.V."/>
        </authorList>
    </citation>
    <scope>NUCLEOTIDE SEQUENCE [LARGE SCALE GENOMIC DNA]</scope>
</reference>
<feature type="compositionally biased region" description="Polar residues" evidence="1">
    <location>
        <begin position="166"/>
        <end position="176"/>
    </location>
</feature>
<dbReference type="Proteomes" id="UP000269721">
    <property type="component" value="Unassembled WGS sequence"/>
</dbReference>
<sequence length="367" mass="39795">MKEDEAVRESPPGVITQVHRIRAKYVVRRRGMSASTPADQQTGGLARFLFRSTKIQSPGCHLQSDGTPHPPHTAATPAIARISSPCGDMRRLVLATVRDGCARGKGLNREKGALGGEEGLRVVVGVLVESTEDCRGMQEGELRAEKRPRFRQNMQPDGRKSKVQGDPSSGRTSFESRCSRRAGVCCRQPAPPHTSDSPGARPETSAAAHSTVNRPGRCLPRCPSWSQRTLRGLASGRAGQALDTRLKYKSFAGHTRSCSNCCELSGTVGVGRDLAHSRKPLACKGNIVSDFYVKQGNTAAMGWAGFVLVLSTGNSDLRNSVFALRDRERDGWRRELVASRCPTKQKVKGAVRGPKVPLPPQDHDQSE</sequence>
<dbReference type="EMBL" id="ML000505">
    <property type="protein sequence ID" value="RKO84092.1"/>
    <property type="molecule type" value="Genomic_DNA"/>
</dbReference>
<gene>
    <name evidence="2" type="ORF">BDK51DRAFT_52928</name>
</gene>